<gene>
    <name evidence="1" type="ORF">LTT95_01875</name>
</gene>
<protein>
    <submittedName>
        <fullName evidence="1">Uncharacterized protein</fullName>
    </submittedName>
</protein>
<keyword evidence="2" id="KW-1185">Reference proteome</keyword>
<evidence type="ECO:0000313" key="2">
    <source>
        <dbReference type="Proteomes" id="UP001430360"/>
    </source>
</evidence>
<name>A0ABS8U9N7_9GAMM</name>
<proteinExistence type="predicted"/>
<comment type="caution">
    <text evidence="1">The sequence shown here is derived from an EMBL/GenBank/DDBJ whole genome shotgun (WGS) entry which is preliminary data.</text>
</comment>
<dbReference type="EMBL" id="JAJQKU010000001">
    <property type="protein sequence ID" value="MCD9095692.1"/>
    <property type="molecule type" value="Genomic_DNA"/>
</dbReference>
<sequence>MPPFSFTLRHNAATFDWELAAAGDAAPSHHATHSSAFEMLAANPLIVARGATVRVFGADGGYEHERTYAPAASKTAKLSCDTTVSTIAL</sequence>
<organism evidence="1 2">
    <name type="scientific">Luteimonas fraxinea</name>
    <dbReference type="NCBI Taxonomy" id="2901869"/>
    <lineage>
        <taxon>Bacteria</taxon>
        <taxon>Pseudomonadati</taxon>
        <taxon>Pseudomonadota</taxon>
        <taxon>Gammaproteobacteria</taxon>
        <taxon>Lysobacterales</taxon>
        <taxon>Lysobacteraceae</taxon>
        <taxon>Luteimonas</taxon>
    </lineage>
</organism>
<dbReference type="RefSeq" id="WP_232134216.1">
    <property type="nucleotide sequence ID" value="NZ_CP089507.1"/>
</dbReference>
<reference evidence="1" key="1">
    <citation type="submission" date="2021-12" db="EMBL/GenBank/DDBJ databases">
        <authorList>
            <person name="Ulrich A."/>
        </authorList>
    </citation>
    <scope>NUCLEOTIDE SEQUENCE</scope>
    <source>
        <strain evidence="1">A1P009</strain>
    </source>
</reference>
<accession>A0ABS8U9N7</accession>
<evidence type="ECO:0000313" key="1">
    <source>
        <dbReference type="EMBL" id="MCD9095692.1"/>
    </source>
</evidence>
<reference evidence="1" key="2">
    <citation type="journal article" date="2022" name="Syst. Appl. Microbiol.">
        <title>Physiological and genomic characterisation of Luteimonas fraxinea sp. nov., a bacterial species associated with trees tolerant to ash dieback.</title>
        <authorList>
            <person name="Ulrich K."/>
            <person name="Becker R."/>
            <person name="Behrendt U."/>
            <person name="Kube M."/>
            <person name="Schneck V."/>
            <person name="Ulrich A."/>
        </authorList>
    </citation>
    <scope>NUCLEOTIDE SEQUENCE</scope>
    <source>
        <strain evidence="1">A1P009</strain>
    </source>
</reference>
<dbReference type="Proteomes" id="UP001430360">
    <property type="component" value="Unassembled WGS sequence"/>
</dbReference>